<evidence type="ECO:0000259" key="2">
    <source>
        <dbReference type="Pfam" id="PF13354"/>
    </source>
</evidence>
<reference evidence="3" key="1">
    <citation type="submission" date="2021-06" db="EMBL/GenBank/DDBJ databases">
        <title>Sequencing of actinobacteria type strains.</title>
        <authorList>
            <person name="Nguyen G.-S."/>
            <person name="Wentzel A."/>
        </authorList>
    </citation>
    <scope>NUCLEOTIDE SEQUENCE</scope>
    <source>
        <strain evidence="3">P38-E01</strain>
    </source>
</reference>
<dbReference type="GO" id="GO:0008800">
    <property type="term" value="F:beta-lactamase activity"/>
    <property type="evidence" value="ECO:0007669"/>
    <property type="project" value="InterPro"/>
</dbReference>
<name>A0A949JE07_9ACTN</name>
<dbReference type="PANTHER" id="PTHR35333">
    <property type="entry name" value="BETA-LACTAMASE"/>
    <property type="match status" value="1"/>
</dbReference>
<evidence type="ECO:0000313" key="3">
    <source>
        <dbReference type="EMBL" id="MBU7598343.1"/>
    </source>
</evidence>
<evidence type="ECO:0000256" key="1">
    <source>
        <dbReference type="SAM" id="MobiDB-lite"/>
    </source>
</evidence>
<organism evidence="3 4">
    <name type="scientific">Streptomyces tardus</name>
    <dbReference type="NCBI Taxonomy" id="2780544"/>
    <lineage>
        <taxon>Bacteria</taxon>
        <taxon>Bacillati</taxon>
        <taxon>Actinomycetota</taxon>
        <taxon>Actinomycetes</taxon>
        <taxon>Kitasatosporales</taxon>
        <taxon>Streptomycetaceae</taxon>
        <taxon>Streptomyces</taxon>
    </lineage>
</organism>
<dbReference type="PANTHER" id="PTHR35333:SF3">
    <property type="entry name" value="BETA-LACTAMASE-TYPE TRANSPEPTIDASE FOLD CONTAINING PROTEIN"/>
    <property type="match status" value="1"/>
</dbReference>
<accession>A0A949JE07</accession>
<dbReference type="EMBL" id="JAELVF020000001">
    <property type="protein sequence ID" value="MBU7598343.1"/>
    <property type="molecule type" value="Genomic_DNA"/>
</dbReference>
<keyword evidence="4" id="KW-1185">Reference proteome</keyword>
<dbReference type="GO" id="GO:0046677">
    <property type="term" value="P:response to antibiotic"/>
    <property type="evidence" value="ECO:0007669"/>
    <property type="project" value="InterPro"/>
</dbReference>
<dbReference type="NCBIfam" id="NF033103">
    <property type="entry name" value="bla_class_A"/>
    <property type="match status" value="1"/>
</dbReference>
<feature type="compositionally biased region" description="Basic and acidic residues" evidence="1">
    <location>
        <begin position="191"/>
        <end position="207"/>
    </location>
</feature>
<dbReference type="PRINTS" id="PR00118">
    <property type="entry name" value="BLACTAMASEA"/>
</dbReference>
<dbReference type="Pfam" id="PF13354">
    <property type="entry name" value="Beta-lactamase2"/>
    <property type="match status" value="1"/>
</dbReference>
<evidence type="ECO:0000313" key="4">
    <source>
        <dbReference type="Proteomes" id="UP000694501"/>
    </source>
</evidence>
<dbReference type="InterPro" id="IPR045155">
    <property type="entry name" value="Beta-lactam_cat"/>
</dbReference>
<gene>
    <name evidence="3" type="primary">bla</name>
    <name evidence="3" type="ORF">JGS22_012130</name>
</gene>
<dbReference type="SUPFAM" id="SSF56601">
    <property type="entry name" value="beta-lactamase/transpeptidase-like"/>
    <property type="match status" value="1"/>
</dbReference>
<dbReference type="RefSeq" id="WP_211042151.1">
    <property type="nucleotide sequence ID" value="NZ_JAELVF020000001.1"/>
</dbReference>
<dbReference type="Gene3D" id="3.40.710.10">
    <property type="entry name" value="DD-peptidase/beta-lactamase superfamily"/>
    <property type="match status" value="1"/>
</dbReference>
<protein>
    <submittedName>
        <fullName evidence="3">Class A beta-lactamase</fullName>
    </submittedName>
</protein>
<dbReference type="InterPro" id="IPR000871">
    <property type="entry name" value="Beta-lactam_class-A"/>
</dbReference>
<dbReference type="AlphaFoldDB" id="A0A949JE07"/>
<sequence length="330" mass="34831">MPHSVSPGRSVSPLSAPGSAARRAALAALVLLPLTACGTSAPAEDAGAARGELRTAAESPKPSVTRTPVDVSKELRALERKFDARIGLHALNTGTGEEITHRADERFAHCSTFKSLAAGALLATHSPAERERVVTYTEDDLVEHSPVTEKHVDTGMTLNALAAATLKESDNTAVNLLLKEALGGPKGLNSHLREELGDRTTSIDRYEPGLSDGTPGDKRDTSTARALSADLRALLLGDALNKRDRAQLTDWMHTNITGDTLIRAGVPDSWKVADKSGSGGYGTRNNIAVAWPDKGEPIVISVLSSKDREGAEREDELVAETAEIVADALG</sequence>
<feature type="domain" description="Beta-lactamase class A catalytic" evidence="2">
    <location>
        <begin position="88"/>
        <end position="303"/>
    </location>
</feature>
<comment type="caution">
    <text evidence="3">The sequence shown here is derived from an EMBL/GenBank/DDBJ whole genome shotgun (WGS) entry which is preliminary data.</text>
</comment>
<dbReference type="Proteomes" id="UP000694501">
    <property type="component" value="Unassembled WGS sequence"/>
</dbReference>
<proteinExistence type="predicted"/>
<feature type="region of interest" description="Disordered" evidence="1">
    <location>
        <begin position="187"/>
        <end position="221"/>
    </location>
</feature>
<dbReference type="InterPro" id="IPR012338">
    <property type="entry name" value="Beta-lactam/transpept-like"/>
</dbReference>
<dbReference type="GO" id="GO:0030655">
    <property type="term" value="P:beta-lactam antibiotic catabolic process"/>
    <property type="evidence" value="ECO:0007669"/>
    <property type="project" value="InterPro"/>
</dbReference>